<accession>A0AAW0CAA3</accession>
<evidence type="ECO:0000256" key="1">
    <source>
        <dbReference type="SAM" id="MobiDB-lite"/>
    </source>
</evidence>
<feature type="region of interest" description="Disordered" evidence="1">
    <location>
        <begin position="99"/>
        <end position="119"/>
    </location>
</feature>
<evidence type="ECO:0000313" key="3">
    <source>
        <dbReference type="Proteomes" id="UP001362999"/>
    </source>
</evidence>
<gene>
    <name evidence="2" type="ORF">R3P38DRAFT_2909348</name>
</gene>
<feature type="compositionally biased region" description="Basic and acidic residues" evidence="1">
    <location>
        <begin position="208"/>
        <end position="227"/>
    </location>
</feature>
<protein>
    <submittedName>
        <fullName evidence="2">Zn(2)-C6 fungal-type domain-containing protein</fullName>
    </submittedName>
</protein>
<reference evidence="2 3" key="1">
    <citation type="journal article" date="2024" name="J Genomics">
        <title>Draft genome sequencing and assembly of Favolaschia claudopus CIRM-BRFM 2984 isolated from oak limbs.</title>
        <authorList>
            <person name="Navarro D."/>
            <person name="Drula E."/>
            <person name="Chaduli D."/>
            <person name="Cazenave R."/>
            <person name="Ahrendt S."/>
            <person name="Wang J."/>
            <person name="Lipzen A."/>
            <person name="Daum C."/>
            <person name="Barry K."/>
            <person name="Grigoriev I.V."/>
            <person name="Favel A."/>
            <person name="Rosso M.N."/>
            <person name="Martin F."/>
        </authorList>
    </citation>
    <scope>NUCLEOTIDE SEQUENCE [LARGE SCALE GENOMIC DNA]</scope>
    <source>
        <strain evidence="2 3">CIRM-BRFM 2984</strain>
    </source>
</reference>
<dbReference type="EMBL" id="JAWWNJ010000019">
    <property type="protein sequence ID" value="KAK7035848.1"/>
    <property type="molecule type" value="Genomic_DNA"/>
</dbReference>
<keyword evidence="3" id="KW-1185">Reference proteome</keyword>
<name>A0AAW0CAA3_9AGAR</name>
<comment type="caution">
    <text evidence="2">The sequence shown here is derived from an EMBL/GenBank/DDBJ whole genome shotgun (WGS) entry which is preliminary data.</text>
</comment>
<sequence>MHIVSTINSQTRSTEDVPVVLVTLDGTKKFLPRPESYEDMNELVRAHYKVDAHAALQFMVSTLDVCQGESVEVTEAAYPLLASLLDSVSVTVVPNGRVQAIPTPSATPPLHADDEVENDQEELDYLDEAETSRALVPKLESEDEEVIRGSQYGGADDPNTLFDDDEDEDDSDRAPPVIPKKEAKKPAKVRVTREEEDEDEEVPQQRTTKREAPSAKTEVKVKAEVKTRVSPSKASASHSPSKPRSAANRSQDAADSSQAPASEKDERFKVSITGPRPGQKAEFVTRGGHLVRKVLGGVCKTFNLDIDRAKLMLLVSVQGEEDDEIAYFECAQDDTVKQSGINPNSKLVVRVEDDEEGDEEEED</sequence>
<dbReference type="Proteomes" id="UP001362999">
    <property type="component" value="Unassembled WGS sequence"/>
</dbReference>
<feature type="compositionally biased region" description="Acidic residues" evidence="1">
    <location>
        <begin position="162"/>
        <end position="171"/>
    </location>
</feature>
<feature type="region of interest" description="Disordered" evidence="1">
    <location>
        <begin position="139"/>
        <end position="281"/>
    </location>
</feature>
<evidence type="ECO:0000313" key="2">
    <source>
        <dbReference type="EMBL" id="KAK7035848.1"/>
    </source>
</evidence>
<organism evidence="2 3">
    <name type="scientific">Favolaschia claudopus</name>
    <dbReference type="NCBI Taxonomy" id="2862362"/>
    <lineage>
        <taxon>Eukaryota</taxon>
        <taxon>Fungi</taxon>
        <taxon>Dikarya</taxon>
        <taxon>Basidiomycota</taxon>
        <taxon>Agaricomycotina</taxon>
        <taxon>Agaricomycetes</taxon>
        <taxon>Agaricomycetidae</taxon>
        <taxon>Agaricales</taxon>
        <taxon>Marasmiineae</taxon>
        <taxon>Mycenaceae</taxon>
        <taxon>Favolaschia</taxon>
    </lineage>
</organism>
<dbReference type="AlphaFoldDB" id="A0AAW0CAA3"/>
<feature type="compositionally biased region" description="Low complexity" evidence="1">
    <location>
        <begin position="228"/>
        <end position="261"/>
    </location>
</feature>
<proteinExistence type="predicted"/>